<evidence type="ECO:0000313" key="3">
    <source>
        <dbReference type="EMBL" id="KAG1793666.1"/>
    </source>
</evidence>
<name>A0A9P7DGT9_9AGAM</name>
<feature type="compositionally biased region" description="Basic and acidic residues" evidence="1">
    <location>
        <begin position="1"/>
        <end position="18"/>
    </location>
</feature>
<dbReference type="RefSeq" id="XP_041160064.1">
    <property type="nucleotide sequence ID" value="XM_041300149.1"/>
</dbReference>
<dbReference type="OrthoDB" id="3255758at2759"/>
<evidence type="ECO:0000259" key="2">
    <source>
        <dbReference type="Pfam" id="PF12776"/>
    </source>
</evidence>
<proteinExistence type="predicted"/>
<gene>
    <name evidence="3" type="ORF">HD556DRAFT_1308511</name>
</gene>
<feature type="region of interest" description="Disordered" evidence="1">
    <location>
        <begin position="1"/>
        <end position="33"/>
    </location>
</feature>
<keyword evidence="4" id="KW-1185">Reference proteome</keyword>
<dbReference type="PANTHER" id="PTHR46929">
    <property type="entry name" value="EXPRESSED PROTEIN"/>
    <property type="match status" value="1"/>
</dbReference>
<reference evidence="3" key="1">
    <citation type="journal article" date="2020" name="New Phytol.">
        <title>Comparative genomics reveals dynamic genome evolution in host specialist ectomycorrhizal fungi.</title>
        <authorList>
            <person name="Lofgren L.A."/>
            <person name="Nguyen N.H."/>
            <person name="Vilgalys R."/>
            <person name="Ruytinx J."/>
            <person name="Liao H.L."/>
            <person name="Branco S."/>
            <person name="Kuo A."/>
            <person name="LaButti K."/>
            <person name="Lipzen A."/>
            <person name="Andreopoulos W."/>
            <person name="Pangilinan J."/>
            <person name="Riley R."/>
            <person name="Hundley H."/>
            <person name="Na H."/>
            <person name="Barry K."/>
            <person name="Grigoriev I.V."/>
            <person name="Stajich J.E."/>
            <person name="Kennedy P.G."/>
        </authorList>
    </citation>
    <scope>NUCLEOTIDE SEQUENCE</scope>
    <source>
        <strain evidence="3">S12</strain>
    </source>
</reference>
<protein>
    <recommendedName>
        <fullName evidence="2">Myb/SANT-like domain-containing protein</fullName>
    </recommendedName>
</protein>
<dbReference type="Proteomes" id="UP000719766">
    <property type="component" value="Unassembled WGS sequence"/>
</dbReference>
<feature type="domain" description="Myb/SANT-like" evidence="2">
    <location>
        <begin position="40"/>
        <end position="138"/>
    </location>
</feature>
<organism evidence="3 4">
    <name type="scientific">Suillus plorans</name>
    <dbReference type="NCBI Taxonomy" id="116603"/>
    <lineage>
        <taxon>Eukaryota</taxon>
        <taxon>Fungi</taxon>
        <taxon>Dikarya</taxon>
        <taxon>Basidiomycota</taxon>
        <taxon>Agaricomycotina</taxon>
        <taxon>Agaricomycetes</taxon>
        <taxon>Agaricomycetidae</taxon>
        <taxon>Boletales</taxon>
        <taxon>Suillineae</taxon>
        <taxon>Suillaceae</taxon>
        <taxon>Suillus</taxon>
    </lineage>
</organism>
<dbReference type="AlphaFoldDB" id="A0A9P7DGT9"/>
<comment type="caution">
    <text evidence="3">The sequence shown here is derived from an EMBL/GenBank/DDBJ whole genome shotgun (WGS) entry which is preliminary data.</text>
</comment>
<dbReference type="GeneID" id="64593913"/>
<dbReference type="PANTHER" id="PTHR46929:SF3">
    <property type="entry name" value="MYB_SANT-LIKE DOMAIN-CONTAINING PROTEIN"/>
    <property type="match status" value="1"/>
</dbReference>
<evidence type="ECO:0000256" key="1">
    <source>
        <dbReference type="SAM" id="MobiDB-lite"/>
    </source>
</evidence>
<dbReference type="Pfam" id="PF12776">
    <property type="entry name" value="Myb_DNA-bind_3"/>
    <property type="match status" value="1"/>
</dbReference>
<dbReference type="InterPro" id="IPR024752">
    <property type="entry name" value="Myb/SANT-like_dom"/>
</dbReference>
<accession>A0A9P7DGT9</accession>
<dbReference type="EMBL" id="JABBWE010000029">
    <property type="protein sequence ID" value="KAG1793666.1"/>
    <property type="molecule type" value="Genomic_DNA"/>
</dbReference>
<evidence type="ECO:0000313" key="4">
    <source>
        <dbReference type="Proteomes" id="UP000719766"/>
    </source>
</evidence>
<sequence length="271" mass="29585">MRPKKIEHSLSSDTREPENTNLLQPQEQAGTTMKIPQNAKWSSGDDATLIDSLKAFADGNTADNGTFKTAAFTAAAKALKDSHKVSGGASKTAKSCSRRWSTLKANCLIVQKLRELSGFGWDEMRKIVIASDKVWDDYLQVHSKAKVWRSTPFPLYDDIIVLMDGCHATGEGALHINSINGYETSPPWPSTLLLDDEDDIFVGKDPLRGNHESESADENKKVGKVATATAAAENAAASTAALFLRVCVALREVLRAFLFCDDEEVIAIELE</sequence>
<feature type="compositionally biased region" description="Polar residues" evidence="1">
    <location>
        <begin position="19"/>
        <end position="33"/>
    </location>
</feature>